<dbReference type="Pfam" id="PF00188">
    <property type="entry name" value="CAP"/>
    <property type="match status" value="1"/>
</dbReference>
<accession>A0A6P7GR55</accession>
<evidence type="ECO:0000256" key="1">
    <source>
        <dbReference type="ARBA" id="ARBA00004613"/>
    </source>
</evidence>
<feature type="non-terminal residue" evidence="4">
    <location>
        <position position="315"/>
    </location>
</feature>
<dbReference type="PROSITE" id="PS01010">
    <property type="entry name" value="CRISP_2"/>
    <property type="match status" value="2"/>
</dbReference>
<dbReference type="InterPro" id="IPR035940">
    <property type="entry name" value="CAP_sf"/>
</dbReference>
<name>A0A6P7GR55_DIAVI</name>
<keyword evidence="2" id="KW-0964">Secreted</keyword>
<gene>
    <name evidence="4" type="primary">LOC114341153</name>
</gene>
<sequence>MITYSVAGRLGRKIITHATQFLWAKTTHIGCALSKSVPTKEGELVKYYIVCNYGPMGNMIGETVYERGEPCSKCPYGVACNVEFPALCGEVDDSQINPQVSGDENILRIGVKGVSDAATVNLGGYSKTGVTGSSDAEADSASKHTATNVVTKDSSNGAVLTVANVNTRMTVVAVQDARKNPTQITVNSTVGPNVLGIKQNCTTCARKNNISDFTQIIWARTYRVGCAVSKNITSNTYYMACNYGREGNVPEKQVYRRGDPCSRCQWATTCNEKYTSLCGEVDENEIYKKKDPVNKNPVVVRYVKKSGNKNKSPFG</sequence>
<proteinExistence type="predicted"/>
<dbReference type="AlphaFoldDB" id="A0A6P7GR55"/>
<dbReference type="Gene3D" id="3.40.33.10">
    <property type="entry name" value="CAP"/>
    <property type="match status" value="2"/>
</dbReference>
<dbReference type="GO" id="GO:0005576">
    <property type="term" value="C:extracellular region"/>
    <property type="evidence" value="ECO:0007669"/>
    <property type="project" value="UniProtKB-SubCell"/>
</dbReference>
<protein>
    <submittedName>
        <fullName evidence="4">Ancylostoma secreted protein-like</fullName>
    </submittedName>
</protein>
<dbReference type="PRINTS" id="PR00837">
    <property type="entry name" value="V5TPXLIKE"/>
</dbReference>
<reference evidence="4" key="1">
    <citation type="submission" date="2025-08" db="UniProtKB">
        <authorList>
            <consortium name="RefSeq"/>
        </authorList>
    </citation>
    <scope>IDENTIFICATION</scope>
    <source>
        <tissue evidence="4">Whole insect</tissue>
    </source>
</reference>
<dbReference type="InParanoid" id="A0A6P7GR55"/>
<feature type="domain" description="SCP" evidence="3">
    <location>
        <begin position="144"/>
        <end position="251"/>
    </location>
</feature>
<dbReference type="SMART" id="SM00198">
    <property type="entry name" value="SCP"/>
    <property type="match status" value="1"/>
</dbReference>
<dbReference type="InterPro" id="IPR014044">
    <property type="entry name" value="CAP_dom"/>
</dbReference>
<dbReference type="PANTHER" id="PTHR10334">
    <property type="entry name" value="CYSTEINE-RICH SECRETORY PROTEIN-RELATED"/>
    <property type="match status" value="1"/>
</dbReference>
<dbReference type="InterPro" id="IPR001283">
    <property type="entry name" value="CRISP-related"/>
</dbReference>
<evidence type="ECO:0000256" key="2">
    <source>
        <dbReference type="ARBA" id="ARBA00022525"/>
    </source>
</evidence>
<dbReference type="InterPro" id="IPR018244">
    <property type="entry name" value="Allrgn_V5/Tpx1_CS"/>
</dbReference>
<organism evidence="4">
    <name type="scientific">Diabrotica virgifera virgifera</name>
    <name type="common">western corn rootworm</name>
    <dbReference type="NCBI Taxonomy" id="50390"/>
    <lineage>
        <taxon>Eukaryota</taxon>
        <taxon>Metazoa</taxon>
        <taxon>Ecdysozoa</taxon>
        <taxon>Arthropoda</taxon>
        <taxon>Hexapoda</taxon>
        <taxon>Insecta</taxon>
        <taxon>Pterygota</taxon>
        <taxon>Neoptera</taxon>
        <taxon>Endopterygota</taxon>
        <taxon>Coleoptera</taxon>
        <taxon>Polyphaga</taxon>
        <taxon>Cucujiformia</taxon>
        <taxon>Chrysomeloidea</taxon>
        <taxon>Chrysomelidae</taxon>
        <taxon>Galerucinae</taxon>
        <taxon>Diabroticina</taxon>
        <taxon>Diabroticites</taxon>
        <taxon>Diabrotica</taxon>
    </lineage>
</organism>
<evidence type="ECO:0000313" key="4">
    <source>
        <dbReference type="RefSeq" id="XP_028147733.1"/>
    </source>
</evidence>
<dbReference type="RefSeq" id="XP_028147733.1">
    <property type="nucleotide sequence ID" value="XM_028291932.1"/>
</dbReference>
<comment type="subcellular location">
    <subcellularLocation>
        <location evidence="1">Secreted</location>
    </subcellularLocation>
</comment>
<evidence type="ECO:0000259" key="3">
    <source>
        <dbReference type="SMART" id="SM00198"/>
    </source>
</evidence>
<dbReference type="SUPFAM" id="SSF55797">
    <property type="entry name" value="PR-1-like"/>
    <property type="match status" value="2"/>
</dbReference>